<keyword evidence="8" id="KW-1185">Reference proteome</keyword>
<dbReference type="SUPFAM" id="SSF57667">
    <property type="entry name" value="beta-beta-alpha zinc fingers"/>
    <property type="match status" value="1"/>
</dbReference>
<evidence type="ECO:0000313" key="7">
    <source>
        <dbReference type="EMBL" id="ORX88591.1"/>
    </source>
</evidence>
<dbReference type="Pfam" id="PF00096">
    <property type="entry name" value="zf-C2H2"/>
    <property type="match status" value="1"/>
</dbReference>
<dbReference type="EMBL" id="MCFE01000516">
    <property type="protein sequence ID" value="ORX88591.1"/>
    <property type="molecule type" value="Genomic_DNA"/>
</dbReference>
<dbReference type="OrthoDB" id="4748970at2759"/>
<proteinExistence type="predicted"/>
<dbReference type="InterPro" id="IPR013087">
    <property type="entry name" value="Znf_C2H2_type"/>
</dbReference>
<gene>
    <name evidence="7" type="ORF">K493DRAFT_200764</name>
</gene>
<evidence type="ECO:0000313" key="8">
    <source>
        <dbReference type="Proteomes" id="UP000193498"/>
    </source>
</evidence>
<feature type="domain" description="C2H2-type" evidence="6">
    <location>
        <begin position="3"/>
        <end position="30"/>
    </location>
</feature>
<dbReference type="PROSITE" id="PS00028">
    <property type="entry name" value="ZINC_FINGER_C2H2_1"/>
    <property type="match status" value="2"/>
</dbReference>
<dbReference type="STRING" id="1314790.A0A1Y1XS65"/>
<feature type="domain" description="C2H2-type" evidence="6">
    <location>
        <begin position="31"/>
        <end position="55"/>
    </location>
</feature>
<evidence type="ECO:0000256" key="5">
    <source>
        <dbReference type="PROSITE-ProRule" id="PRU00042"/>
    </source>
</evidence>
<dbReference type="SMART" id="SM00355">
    <property type="entry name" value="ZnF_C2H2"/>
    <property type="match status" value="2"/>
</dbReference>
<dbReference type="Gene3D" id="3.30.160.60">
    <property type="entry name" value="Classic Zinc Finger"/>
    <property type="match status" value="2"/>
</dbReference>
<evidence type="ECO:0000259" key="6">
    <source>
        <dbReference type="PROSITE" id="PS50157"/>
    </source>
</evidence>
<protein>
    <recommendedName>
        <fullName evidence="6">C2H2-type domain-containing protein</fullName>
    </recommendedName>
</protein>
<feature type="non-terminal residue" evidence="7">
    <location>
        <position position="58"/>
    </location>
</feature>
<dbReference type="PANTHER" id="PTHR23235">
    <property type="entry name" value="KRUEPPEL-LIKE TRANSCRIPTION FACTOR"/>
    <property type="match status" value="1"/>
</dbReference>
<organism evidence="7 8">
    <name type="scientific">Basidiobolus meristosporus CBS 931.73</name>
    <dbReference type="NCBI Taxonomy" id="1314790"/>
    <lineage>
        <taxon>Eukaryota</taxon>
        <taxon>Fungi</taxon>
        <taxon>Fungi incertae sedis</taxon>
        <taxon>Zoopagomycota</taxon>
        <taxon>Entomophthoromycotina</taxon>
        <taxon>Basidiobolomycetes</taxon>
        <taxon>Basidiobolales</taxon>
        <taxon>Basidiobolaceae</taxon>
        <taxon>Basidiobolus</taxon>
    </lineage>
</organism>
<keyword evidence="3 5" id="KW-0863">Zinc-finger</keyword>
<comment type="caution">
    <text evidence="7">The sequence shown here is derived from an EMBL/GenBank/DDBJ whole genome shotgun (WGS) entry which is preliminary data.</text>
</comment>
<evidence type="ECO:0000256" key="2">
    <source>
        <dbReference type="ARBA" id="ARBA00022737"/>
    </source>
</evidence>
<sequence>REFLCILCSSTFKFKHDMERHIRRHTGENPYPCTHCAQGFYRSDTLTNHVKSKHSHVL</sequence>
<accession>A0A1Y1XS65</accession>
<dbReference type="FunFam" id="3.30.160.60:FF:000100">
    <property type="entry name" value="Zinc finger 45-like"/>
    <property type="match status" value="1"/>
</dbReference>
<dbReference type="Proteomes" id="UP000193498">
    <property type="component" value="Unassembled WGS sequence"/>
</dbReference>
<dbReference type="PROSITE" id="PS50157">
    <property type="entry name" value="ZINC_FINGER_C2H2_2"/>
    <property type="match status" value="2"/>
</dbReference>
<dbReference type="AlphaFoldDB" id="A0A1Y1XS65"/>
<reference evidence="7 8" key="1">
    <citation type="submission" date="2016-07" db="EMBL/GenBank/DDBJ databases">
        <title>Pervasive Adenine N6-methylation of Active Genes in Fungi.</title>
        <authorList>
            <consortium name="DOE Joint Genome Institute"/>
            <person name="Mondo S.J."/>
            <person name="Dannebaum R.O."/>
            <person name="Kuo R.C."/>
            <person name="Labutti K."/>
            <person name="Haridas S."/>
            <person name="Kuo A."/>
            <person name="Salamov A."/>
            <person name="Ahrendt S.R."/>
            <person name="Lipzen A."/>
            <person name="Sullivan W."/>
            <person name="Andreopoulos W.B."/>
            <person name="Clum A."/>
            <person name="Lindquist E."/>
            <person name="Daum C."/>
            <person name="Ramamoorthy G.K."/>
            <person name="Gryganskyi A."/>
            <person name="Culley D."/>
            <person name="Magnuson J.K."/>
            <person name="James T.Y."/>
            <person name="O'Malley M.A."/>
            <person name="Stajich J.E."/>
            <person name="Spatafora J.W."/>
            <person name="Visel A."/>
            <person name="Grigoriev I.V."/>
        </authorList>
    </citation>
    <scope>NUCLEOTIDE SEQUENCE [LARGE SCALE GENOMIC DNA]</scope>
    <source>
        <strain evidence="7 8">CBS 931.73</strain>
    </source>
</reference>
<keyword evidence="1" id="KW-0479">Metal-binding</keyword>
<dbReference type="PANTHER" id="PTHR23235:SF120">
    <property type="entry name" value="KRUPPEL-LIKE FACTOR 15"/>
    <property type="match status" value="1"/>
</dbReference>
<keyword evidence="4" id="KW-0862">Zinc</keyword>
<dbReference type="GO" id="GO:0008270">
    <property type="term" value="F:zinc ion binding"/>
    <property type="evidence" value="ECO:0007669"/>
    <property type="project" value="UniProtKB-KW"/>
</dbReference>
<feature type="non-terminal residue" evidence="7">
    <location>
        <position position="1"/>
    </location>
</feature>
<dbReference type="GO" id="GO:0000978">
    <property type="term" value="F:RNA polymerase II cis-regulatory region sequence-specific DNA binding"/>
    <property type="evidence" value="ECO:0007669"/>
    <property type="project" value="TreeGrafter"/>
</dbReference>
<evidence type="ECO:0000256" key="4">
    <source>
        <dbReference type="ARBA" id="ARBA00022833"/>
    </source>
</evidence>
<evidence type="ECO:0000256" key="3">
    <source>
        <dbReference type="ARBA" id="ARBA00022771"/>
    </source>
</evidence>
<name>A0A1Y1XS65_9FUNG</name>
<evidence type="ECO:0000256" key="1">
    <source>
        <dbReference type="ARBA" id="ARBA00022723"/>
    </source>
</evidence>
<dbReference type="InterPro" id="IPR036236">
    <property type="entry name" value="Znf_C2H2_sf"/>
</dbReference>
<keyword evidence="2" id="KW-0677">Repeat</keyword>
<dbReference type="InParanoid" id="A0A1Y1XS65"/>
<dbReference type="GO" id="GO:0000981">
    <property type="term" value="F:DNA-binding transcription factor activity, RNA polymerase II-specific"/>
    <property type="evidence" value="ECO:0007669"/>
    <property type="project" value="TreeGrafter"/>
</dbReference>